<keyword evidence="3" id="KW-1185">Reference proteome</keyword>
<evidence type="ECO:0000256" key="1">
    <source>
        <dbReference type="ARBA" id="ARBA00093770"/>
    </source>
</evidence>
<evidence type="ECO:0000313" key="2">
    <source>
        <dbReference type="EMBL" id="PVH24135.1"/>
    </source>
</evidence>
<reference evidence="2 3" key="1">
    <citation type="submission" date="2018-04" db="EMBL/GenBank/DDBJ databases">
        <title>Sphingobacterium cortibacter sp. nov.</title>
        <authorList>
            <person name="Li Y."/>
        </authorList>
    </citation>
    <scope>NUCLEOTIDE SEQUENCE [LARGE SCALE GENOMIC DNA]</scope>
    <source>
        <strain evidence="2 3">2c-3</strain>
    </source>
</reference>
<proteinExistence type="inferred from homology"/>
<organism evidence="2 3">
    <name type="scientific">Sphingobacterium corticibacter</name>
    <dbReference type="NCBI Taxonomy" id="2171749"/>
    <lineage>
        <taxon>Bacteria</taxon>
        <taxon>Pseudomonadati</taxon>
        <taxon>Bacteroidota</taxon>
        <taxon>Sphingobacteriia</taxon>
        <taxon>Sphingobacteriales</taxon>
        <taxon>Sphingobacteriaceae</taxon>
        <taxon>Sphingobacterium</taxon>
    </lineage>
</organism>
<dbReference type="Proteomes" id="UP000245627">
    <property type="component" value="Unassembled WGS sequence"/>
</dbReference>
<evidence type="ECO:0000313" key="3">
    <source>
        <dbReference type="Proteomes" id="UP000245627"/>
    </source>
</evidence>
<accession>A0A2T8HFE1</accession>
<dbReference type="OrthoDB" id="597501at2"/>
<name>A0A2T8HFE1_9SPHI</name>
<sequence length="188" mass="21248">MIEVGNVLVNEDVINNDFVCNLNKCKGICCVEGDSGAPLLAREVDILKEIYPKVRPYMTEKGIEAVEQQGTHVVDMDGDLTTTCVDGNKECAYVMWENGMTKCAIEKAHEEGIVDWKKPVSCHLYPIRTTHYPSFDVLNYDRWSICSDACTFGQELGVPVYKFLKDPLIRVYGEAWYEELENAVKPNV</sequence>
<dbReference type="EMBL" id="QDKG01000007">
    <property type="protein sequence ID" value="PVH24135.1"/>
    <property type="molecule type" value="Genomic_DNA"/>
</dbReference>
<gene>
    <name evidence="2" type="ORF">DC487_15465</name>
</gene>
<comment type="similarity">
    <text evidence="1">Belongs to the Rv0495c family.</text>
</comment>
<dbReference type="RefSeq" id="WP_116776883.1">
    <property type="nucleotide sequence ID" value="NZ_QDKG01000007.1"/>
</dbReference>
<dbReference type="InterPro" id="IPR021458">
    <property type="entry name" value="Rv0495c"/>
</dbReference>
<protein>
    <submittedName>
        <fullName evidence="2">DUF3109 domain-containing protein</fullName>
    </submittedName>
</protein>
<dbReference type="AlphaFoldDB" id="A0A2T8HFE1"/>
<comment type="caution">
    <text evidence="2">The sequence shown here is derived from an EMBL/GenBank/DDBJ whole genome shotgun (WGS) entry which is preliminary data.</text>
</comment>
<dbReference type="Pfam" id="PF11307">
    <property type="entry name" value="DUF3109"/>
    <property type="match status" value="1"/>
</dbReference>